<keyword evidence="3" id="KW-1185">Reference proteome</keyword>
<evidence type="ECO:0000256" key="1">
    <source>
        <dbReference type="SAM" id="MobiDB-lite"/>
    </source>
</evidence>
<organism evidence="2 3">
    <name type="scientific">Ignelater luminosus</name>
    <name type="common">Cucubano</name>
    <name type="synonym">Pyrophorus luminosus</name>
    <dbReference type="NCBI Taxonomy" id="2038154"/>
    <lineage>
        <taxon>Eukaryota</taxon>
        <taxon>Metazoa</taxon>
        <taxon>Ecdysozoa</taxon>
        <taxon>Arthropoda</taxon>
        <taxon>Hexapoda</taxon>
        <taxon>Insecta</taxon>
        <taxon>Pterygota</taxon>
        <taxon>Neoptera</taxon>
        <taxon>Endopterygota</taxon>
        <taxon>Coleoptera</taxon>
        <taxon>Polyphaga</taxon>
        <taxon>Elateriformia</taxon>
        <taxon>Elateroidea</taxon>
        <taxon>Elateridae</taxon>
        <taxon>Agrypninae</taxon>
        <taxon>Pyrophorini</taxon>
        <taxon>Ignelater</taxon>
    </lineage>
</organism>
<sequence>MSQPSEKLLDSDDYASEEGKRKRHGGCYAEIFSRITDLKLNTDDRSVLKDEIKNFIRREVEVETQAKYIVKMRKTTRKVEVENFQVKDKVMRSKHKVRGHPEQIYINNEMTGSKEKAGENKSYAKKEKKAG</sequence>
<protein>
    <submittedName>
        <fullName evidence="2">Uncharacterized protein</fullName>
    </submittedName>
</protein>
<feature type="region of interest" description="Disordered" evidence="1">
    <location>
        <begin position="92"/>
        <end position="131"/>
    </location>
</feature>
<evidence type="ECO:0000313" key="2">
    <source>
        <dbReference type="EMBL" id="KAF2879197.1"/>
    </source>
</evidence>
<dbReference type="Proteomes" id="UP000801492">
    <property type="component" value="Unassembled WGS sequence"/>
</dbReference>
<dbReference type="AlphaFoldDB" id="A0A8K0C5N7"/>
<comment type="caution">
    <text evidence="2">The sequence shown here is derived from an EMBL/GenBank/DDBJ whole genome shotgun (WGS) entry which is preliminary data.</text>
</comment>
<name>A0A8K0C5N7_IGNLU</name>
<feature type="region of interest" description="Disordered" evidence="1">
    <location>
        <begin position="1"/>
        <end position="23"/>
    </location>
</feature>
<accession>A0A8K0C5N7</accession>
<proteinExistence type="predicted"/>
<gene>
    <name evidence="2" type="ORF">ILUMI_26976</name>
</gene>
<reference evidence="2" key="1">
    <citation type="submission" date="2019-08" db="EMBL/GenBank/DDBJ databases">
        <title>The genome of the North American firefly Photinus pyralis.</title>
        <authorList>
            <consortium name="Photinus pyralis genome working group"/>
            <person name="Fallon T.R."/>
            <person name="Sander Lower S.E."/>
            <person name="Weng J.-K."/>
        </authorList>
    </citation>
    <scope>NUCLEOTIDE SEQUENCE</scope>
    <source>
        <strain evidence="2">TRF0915ILg1</strain>
        <tissue evidence="2">Whole body</tissue>
    </source>
</reference>
<feature type="compositionally biased region" description="Basic and acidic residues" evidence="1">
    <location>
        <begin position="112"/>
        <end position="131"/>
    </location>
</feature>
<dbReference type="EMBL" id="VTPC01091213">
    <property type="protein sequence ID" value="KAF2879197.1"/>
    <property type="molecule type" value="Genomic_DNA"/>
</dbReference>
<evidence type="ECO:0000313" key="3">
    <source>
        <dbReference type="Proteomes" id="UP000801492"/>
    </source>
</evidence>